<dbReference type="OrthoDB" id="9776685at2"/>
<dbReference type="AlphaFoldDB" id="A0A1D7V1J7"/>
<dbReference type="PANTHER" id="PTHR12277">
    <property type="entry name" value="ALPHA/BETA HYDROLASE DOMAIN-CONTAINING PROTEIN"/>
    <property type="match status" value="1"/>
</dbReference>
<dbReference type="EMBL" id="CP015217">
    <property type="protein sequence ID" value="AOP35719.1"/>
    <property type="molecule type" value="Genomic_DNA"/>
</dbReference>
<dbReference type="PANTHER" id="PTHR12277:SF81">
    <property type="entry name" value="PROTEIN ABHD13"/>
    <property type="match status" value="1"/>
</dbReference>
<evidence type="ECO:0000313" key="4">
    <source>
        <dbReference type="Proteomes" id="UP000094197"/>
    </source>
</evidence>
<evidence type="ECO:0000259" key="2">
    <source>
        <dbReference type="Pfam" id="PF00561"/>
    </source>
</evidence>
<sequence length="274" mass="32078">MKQTMTIFLSILFSFLSLILLLAWWNQDKLIFFPEKLPQDYSFRFPSQFQEIELSTRDGEKSYALYFKARNNIQNKTILFFHGNAGSLRSWGGISEDFVSLGWNVLISDYRGYGKNTGNLSENTMYEDGELWLNHTINKLNIPRKQIVVYGRSIGTGVAVDLVSKNPDLNLFLETPFTDLPSLAKNYYPFLRSWMLRFQFENLKKLELINSKIRIFHGTEDEIIPYRNSEIIFEKLKSKNKDVILYTIQDGTHNDLTVFPEYHQALKKSLNEIR</sequence>
<feature type="domain" description="AB hydrolase-1" evidence="2">
    <location>
        <begin position="77"/>
        <end position="169"/>
    </location>
</feature>
<dbReference type="Pfam" id="PF00561">
    <property type="entry name" value="Abhydrolase_1"/>
    <property type="match status" value="1"/>
</dbReference>
<keyword evidence="4" id="KW-1185">Reference proteome</keyword>
<dbReference type="InterPro" id="IPR000073">
    <property type="entry name" value="AB_hydrolase_1"/>
</dbReference>
<keyword evidence="3" id="KW-0378">Hydrolase</keyword>
<feature type="transmembrane region" description="Helical" evidence="1">
    <location>
        <begin position="7"/>
        <end position="25"/>
    </location>
</feature>
<protein>
    <submittedName>
        <fullName evidence="3">Hydrolase</fullName>
    </submittedName>
</protein>
<name>A0A1D7V1J7_9LEPT</name>
<proteinExistence type="predicted"/>
<accession>A0A1D7V1J7</accession>
<evidence type="ECO:0000256" key="1">
    <source>
        <dbReference type="SAM" id="Phobius"/>
    </source>
</evidence>
<dbReference type="KEGG" id="laj:A0128_18865"/>
<gene>
    <name evidence="3" type="ORF">A0128_18865</name>
</gene>
<dbReference type="SUPFAM" id="SSF53474">
    <property type="entry name" value="alpha/beta-Hydrolases"/>
    <property type="match status" value="1"/>
</dbReference>
<dbReference type="Gene3D" id="3.40.50.1820">
    <property type="entry name" value="alpha/beta hydrolase"/>
    <property type="match status" value="1"/>
</dbReference>
<reference evidence="3 4" key="1">
    <citation type="submission" date="2016-04" db="EMBL/GenBank/DDBJ databases">
        <title>Complete genome seqeunce of Leptospira alstonii serovar Room22.</title>
        <authorList>
            <person name="Nally J.E."/>
            <person name="Bayles D.O."/>
            <person name="Hurley D."/>
            <person name="Fanning S."/>
            <person name="McMahon B.J."/>
            <person name="Arent Z."/>
        </authorList>
    </citation>
    <scope>NUCLEOTIDE SEQUENCE [LARGE SCALE GENOMIC DNA]</scope>
    <source>
        <strain evidence="3 4">GWTS #1</strain>
    </source>
</reference>
<dbReference type="RefSeq" id="WP_069608919.1">
    <property type="nucleotide sequence ID" value="NZ_CP015217.1"/>
</dbReference>
<evidence type="ECO:0000313" key="3">
    <source>
        <dbReference type="EMBL" id="AOP35719.1"/>
    </source>
</evidence>
<keyword evidence="1" id="KW-0812">Transmembrane</keyword>
<keyword evidence="1" id="KW-0472">Membrane</keyword>
<dbReference type="Proteomes" id="UP000094197">
    <property type="component" value="Chromosome 1"/>
</dbReference>
<keyword evidence="1" id="KW-1133">Transmembrane helix</keyword>
<organism evidence="3 4">
    <name type="scientific">Leptospira tipperaryensis</name>
    <dbReference type="NCBI Taxonomy" id="2564040"/>
    <lineage>
        <taxon>Bacteria</taxon>
        <taxon>Pseudomonadati</taxon>
        <taxon>Spirochaetota</taxon>
        <taxon>Spirochaetia</taxon>
        <taxon>Leptospirales</taxon>
        <taxon>Leptospiraceae</taxon>
        <taxon>Leptospira</taxon>
    </lineage>
</organism>
<dbReference type="GO" id="GO:0016787">
    <property type="term" value="F:hydrolase activity"/>
    <property type="evidence" value="ECO:0007669"/>
    <property type="project" value="UniProtKB-KW"/>
</dbReference>
<dbReference type="InterPro" id="IPR029058">
    <property type="entry name" value="AB_hydrolase_fold"/>
</dbReference>